<feature type="transmembrane region" description="Helical" evidence="1">
    <location>
        <begin position="133"/>
        <end position="151"/>
    </location>
</feature>
<protein>
    <submittedName>
        <fullName evidence="2">DUF962 domain-containing protein</fullName>
    </submittedName>
</protein>
<dbReference type="InterPro" id="IPR009305">
    <property type="entry name" value="Mpo1-like"/>
</dbReference>
<keyword evidence="1" id="KW-1133">Transmembrane helix</keyword>
<evidence type="ECO:0000256" key="1">
    <source>
        <dbReference type="SAM" id="Phobius"/>
    </source>
</evidence>
<comment type="caution">
    <text evidence="2">The sequence shown here is derived from an EMBL/GenBank/DDBJ whole genome shotgun (WGS) entry which is preliminary data.</text>
</comment>
<sequence>MRNAVERLSTYKSVHLNTRNVMTHFIGVPLIVLSVFILLALTPVAILFGDYRLEIDMLAVIALSVYYLALNIRLAFGLIVSMALMFFIANGIVQWSGALWLAIGLFVTGWIFQFVGHYFEKAKPAFFDDLDQLLIGPFFLMAELYFNFGWLSSLEDKITPIALGKRQLMEEAKLS</sequence>
<keyword evidence="3" id="KW-1185">Reference proteome</keyword>
<feature type="transmembrane region" description="Helical" evidence="1">
    <location>
        <begin position="21"/>
        <end position="46"/>
    </location>
</feature>
<proteinExistence type="predicted"/>
<evidence type="ECO:0000313" key="2">
    <source>
        <dbReference type="EMBL" id="MCL1123097.1"/>
    </source>
</evidence>
<reference evidence="2 3" key="1">
    <citation type="submission" date="2022-01" db="EMBL/GenBank/DDBJ databases">
        <title>Whole genome-based taxonomy of the Shewanellaceae.</title>
        <authorList>
            <person name="Martin-Rodriguez A.J."/>
        </authorList>
    </citation>
    <scope>NUCLEOTIDE SEQUENCE [LARGE SCALE GENOMIC DNA]</scope>
    <source>
        <strain evidence="2 3">DSM 17177</strain>
    </source>
</reference>
<accession>A0ABT0L5Y1</accession>
<feature type="transmembrane region" description="Helical" evidence="1">
    <location>
        <begin position="66"/>
        <end position="88"/>
    </location>
</feature>
<keyword evidence="1" id="KW-0812">Transmembrane</keyword>
<gene>
    <name evidence="2" type="ORF">L2764_01040</name>
</gene>
<keyword evidence="1" id="KW-0472">Membrane</keyword>
<dbReference type="RefSeq" id="WP_248938384.1">
    <property type="nucleotide sequence ID" value="NZ_JAKIKS010000002.1"/>
</dbReference>
<name>A0ABT0L5Y1_9GAMM</name>
<dbReference type="EMBL" id="JAKIKS010000002">
    <property type="protein sequence ID" value="MCL1123097.1"/>
    <property type="molecule type" value="Genomic_DNA"/>
</dbReference>
<feature type="transmembrane region" description="Helical" evidence="1">
    <location>
        <begin position="95"/>
        <end position="113"/>
    </location>
</feature>
<dbReference type="PANTHER" id="PTHR28026">
    <property type="entry name" value="DUF962 DOMAIN PROTEIN (AFU_ORTHOLOGUE AFUA_8G05310)"/>
    <property type="match status" value="1"/>
</dbReference>
<dbReference type="Proteomes" id="UP001203423">
    <property type="component" value="Unassembled WGS sequence"/>
</dbReference>
<evidence type="ECO:0000313" key="3">
    <source>
        <dbReference type="Proteomes" id="UP001203423"/>
    </source>
</evidence>
<organism evidence="2 3">
    <name type="scientific">Shewanella surugensis</name>
    <dbReference type="NCBI Taxonomy" id="212020"/>
    <lineage>
        <taxon>Bacteria</taxon>
        <taxon>Pseudomonadati</taxon>
        <taxon>Pseudomonadota</taxon>
        <taxon>Gammaproteobacteria</taxon>
        <taxon>Alteromonadales</taxon>
        <taxon>Shewanellaceae</taxon>
        <taxon>Shewanella</taxon>
    </lineage>
</organism>
<dbReference type="Pfam" id="PF06127">
    <property type="entry name" value="Mpo1-like"/>
    <property type="match status" value="1"/>
</dbReference>
<dbReference type="PANTHER" id="PTHR28026:SF9">
    <property type="entry name" value="2-HYDROXY-PALMITIC ACID DIOXYGENASE MPO1"/>
    <property type="match status" value="1"/>
</dbReference>